<evidence type="ECO:0000313" key="5">
    <source>
        <dbReference type="Proteomes" id="UP000000600"/>
    </source>
</evidence>
<evidence type="ECO:0000256" key="2">
    <source>
        <dbReference type="ARBA" id="ARBA00022803"/>
    </source>
</evidence>
<evidence type="ECO:0000313" key="4">
    <source>
        <dbReference type="EMBL" id="CAK62748.1"/>
    </source>
</evidence>
<gene>
    <name evidence="4" type="ORF">GSPATT00032600001</name>
</gene>
<dbReference type="InterPro" id="IPR011990">
    <property type="entry name" value="TPR-like_helical_dom_sf"/>
</dbReference>
<dbReference type="STRING" id="5888.A0BW31"/>
<dbReference type="Pfam" id="PF13181">
    <property type="entry name" value="TPR_8"/>
    <property type="match status" value="4"/>
</dbReference>
<evidence type="ECO:0000256" key="3">
    <source>
        <dbReference type="PROSITE-ProRule" id="PRU00339"/>
    </source>
</evidence>
<dbReference type="InterPro" id="IPR013105">
    <property type="entry name" value="TPR_2"/>
</dbReference>
<dbReference type="PROSITE" id="PS50005">
    <property type="entry name" value="TPR"/>
    <property type="match status" value="5"/>
</dbReference>
<proteinExistence type="predicted"/>
<dbReference type="SMART" id="SM00028">
    <property type="entry name" value="TPR"/>
    <property type="match status" value="10"/>
</dbReference>
<keyword evidence="1" id="KW-0677">Repeat</keyword>
<dbReference type="KEGG" id="ptm:GSPATT00032600001"/>
<dbReference type="PANTHER" id="PTHR44943:SF4">
    <property type="entry name" value="TPR REPEAT-CONTAINING PROTEIN MJ0798"/>
    <property type="match status" value="1"/>
</dbReference>
<dbReference type="InterPro" id="IPR019734">
    <property type="entry name" value="TPR_rpt"/>
</dbReference>
<feature type="repeat" description="TPR" evidence="3">
    <location>
        <begin position="36"/>
        <end position="69"/>
    </location>
</feature>
<accession>A0BW31</accession>
<feature type="repeat" description="TPR" evidence="3">
    <location>
        <begin position="524"/>
        <end position="557"/>
    </location>
</feature>
<dbReference type="PANTHER" id="PTHR44943">
    <property type="entry name" value="CELLULOSE SYNTHASE OPERON PROTEIN C"/>
    <property type="match status" value="1"/>
</dbReference>
<dbReference type="RefSeq" id="XP_001430146.1">
    <property type="nucleotide sequence ID" value="XM_001430109.1"/>
</dbReference>
<dbReference type="InParanoid" id="A0BW31"/>
<evidence type="ECO:0008006" key="6">
    <source>
        <dbReference type="Google" id="ProtNLM"/>
    </source>
</evidence>
<dbReference type="EMBL" id="CT868021">
    <property type="protein sequence ID" value="CAK62748.1"/>
    <property type="molecule type" value="Genomic_DNA"/>
</dbReference>
<dbReference type="Gene3D" id="1.25.40.10">
    <property type="entry name" value="Tetratricopeptide repeat domain"/>
    <property type="match status" value="4"/>
</dbReference>
<keyword evidence="2 3" id="KW-0802">TPR repeat</keyword>
<organism evidence="4 5">
    <name type="scientific">Paramecium tetraurelia</name>
    <dbReference type="NCBI Taxonomy" id="5888"/>
    <lineage>
        <taxon>Eukaryota</taxon>
        <taxon>Sar</taxon>
        <taxon>Alveolata</taxon>
        <taxon>Ciliophora</taxon>
        <taxon>Intramacronucleata</taxon>
        <taxon>Oligohymenophorea</taxon>
        <taxon>Peniculida</taxon>
        <taxon>Parameciidae</taxon>
        <taxon>Paramecium</taxon>
    </lineage>
</organism>
<dbReference type="InterPro" id="IPR051685">
    <property type="entry name" value="Ycf3/AcsC/BcsC/TPR_MFPF"/>
</dbReference>
<dbReference type="HOGENOM" id="CLU_469695_0_0_1"/>
<dbReference type="AlphaFoldDB" id="A0BW31"/>
<dbReference type="OrthoDB" id="10006270at2759"/>
<dbReference type="GeneID" id="5015928"/>
<dbReference type="SUPFAM" id="SSF48452">
    <property type="entry name" value="TPR-like"/>
    <property type="match status" value="2"/>
</dbReference>
<reference evidence="4 5" key="1">
    <citation type="journal article" date="2006" name="Nature">
        <title>Global trends of whole-genome duplications revealed by the ciliate Paramecium tetraurelia.</title>
        <authorList>
            <consortium name="Genoscope"/>
            <person name="Aury J.-M."/>
            <person name="Jaillon O."/>
            <person name="Duret L."/>
            <person name="Noel B."/>
            <person name="Jubin C."/>
            <person name="Porcel B.M."/>
            <person name="Segurens B."/>
            <person name="Daubin V."/>
            <person name="Anthouard V."/>
            <person name="Aiach N."/>
            <person name="Arnaiz O."/>
            <person name="Billaut A."/>
            <person name="Beisson J."/>
            <person name="Blanc I."/>
            <person name="Bouhouche K."/>
            <person name="Camara F."/>
            <person name="Duharcourt S."/>
            <person name="Guigo R."/>
            <person name="Gogendeau D."/>
            <person name="Katinka M."/>
            <person name="Keller A.-M."/>
            <person name="Kissmehl R."/>
            <person name="Klotz C."/>
            <person name="Koll F."/>
            <person name="Le Moue A."/>
            <person name="Lepere C."/>
            <person name="Malinsky S."/>
            <person name="Nowacki M."/>
            <person name="Nowak J.K."/>
            <person name="Plattner H."/>
            <person name="Poulain J."/>
            <person name="Ruiz F."/>
            <person name="Serrano V."/>
            <person name="Zagulski M."/>
            <person name="Dessen P."/>
            <person name="Betermier M."/>
            <person name="Weissenbach J."/>
            <person name="Scarpelli C."/>
            <person name="Schachter V."/>
            <person name="Sperling L."/>
            <person name="Meyer E."/>
            <person name="Cohen J."/>
            <person name="Wincker P."/>
        </authorList>
    </citation>
    <scope>NUCLEOTIDE SEQUENCE [LARGE SCALE GENOMIC DNA]</scope>
    <source>
        <strain evidence="4 5">Stock d4-2</strain>
    </source>
</reference>
<dbReference type="OMA" id="AIFWINK"/>
<feature type="repeat" description="TPR" evidence="3">
    <location>
        <begin position="70"/>
        <end position="103"/>
    </location>
</feature>
<protein>
    <recommendedName>
        <fullName evidence="6">Tetratricopeptide repeat protein</fullName>
    </recommendedName>
</protein>
<keyword evidence="5" id="KW-1185">Reference proteome</keyword>
<dbReference type="Proteomes" id="UP000000600">
    <property type="component" value="Unassembled WGS sequence"/>
</dbReference>
<dbReference type="Pfam" id="PF07719">
    <property type="entry name" value="TPR_2"/>
    <property type="match status" value="1"/>
</dbReference>
<sequence>MQSHEYINLKKQLIINIKTEEKIKENELLKDNQKNDELQRRKGNLLIKLGKYDEYWEYIDQAIAVNPKNQLLILHKGIALAQLKKYEQAFECFNEAKKIDPTNQEFLIQLAQSLEDFDEFDGAYKFYNEAQKLGDNVEMLNINKGNFQQDLILASALINLKRCEEAIELCDKELSNATCHKRAYATKARALYVSLRYEEALEICDRLIQMDENFQLAYDIKGKSSKVLYLFQEGPQPHYSDLKKQSNNVQKLFDQIRRNIYLMLPQFTSAGALVQLKRYEEAIEFADISLKLNPRGDIALGNKGMALTNLDRLEEAVECFGQALSITKDHPILNYLMGSTLINLDREEESIEYLDRAIKSNPKNSENHLKKAQLLQEQHYLAQGDMKSQLRFLTYQLLQIQIIFMHFFTKESLYLIQVDLKVQFQLQVKPLNSIKQNLEYGIQWVYYNLTNKQGRSLLNLHLFDQSIIYLLKAHELNPQDEVVIFNIGLSLERLNKNDAAIFWINKGLKISPDTHYALDLMGLYFNLIIIAKTLIKIGKFKEAILFSQKAVSLDPSNEEYQQNYLKGLYMLELEYASMEHQ</sequence>
<name>A0BW31_PARTE</name>
<evidence type="ECO:0000256" key="1">
    <source>
        <dbReference type="ARBA" id="ARBA00022737"/>
    </source>
</evidence>
<feature type="repeat" description="TPR" evidence="3">
    <location>
        <begin position="331"/>
        <end position="364"/>
    </location>
</feature>
<feature type="repeat" description="TPR" evidence="3">
    <location>
        <begin position="297"/>
        <end position="330"/>
    </location>
</feature>